<dbReference type="GeneID" id="66740598"/>
<keyword evidence="4" id="KW-0812">Transmembrane</keyword>
<evidence type="ECO:0000256" key="3">
    <source>
        <dbReference type="ARBA" id="ARBA00022475"/>
    </source>
</evidence>
<dbReference type="RefSeq" id="WP_016210028.1">
    <property type="nucleotide sequence ID" value="NZ_CP012413.1"/>
</dbReference>
<keyword evidence="11" id="KW-1185">Reference proteome</keyword>
<dbReference type="Proteomes" id="UP000422232">
    <property type="component" value="Chromosome"/>
</dbReference>
<proteinExistence type="inferred from homology"/>
<dbReference type="InterPro" id="IPR023408">
    <property type="entry name" value="MscS_beta-dom_sf"/>
</dbReference>
<dbReference type="AlphaFoldDB" id="A0A9Q5VDF4"/>
<keyword evidence="5" id="KW-1133">Transmembrane helix</keyword>
<evidence type="ECO:0000256" key="2">
    <source>
        <dbReference type="ARBA" id="ARBA00008017"/>
    </source>
</evidence>
<gene>
    <name evidence="10" type="primary">ynaI</name>
    <name evidence="10" type="ORF">Psal009_01417</name>
</gene>
<evidence type="ECO:0000259" key="7">
    <source>
        <dbReference type="Pfam" id="PF00924"/>
    </source>
</evidence>
<dbReference type="SUPFAM" id="SSF50182">
    <property type="entry name" value="Sm-like ribonucleoproteins"/>
    <property type="match status" value="1"/>
</dbReference>
<sequence length="373" mass="42465">MHNIINYFLNDQNGLTSLGLAVVILLTVFVLDRVYIVVMNLLLKQSAKSKNIWDDFFIFALKSPIRVLAWYCVLLYLFAFTPDWLQSHFSVKFTVIAREAGIVVALVWACLRFISRAETYGLDHWSGSRRGQNLDKASIRAIAKFSRIIVIILGVIMILQVINIPLSGILAFGSIGGVAFAFASKDMVANFFGGLLIYFDRPFSVGDWIASPDKQIEGTVEKIGWRLTRIRTFDKRPLYVPNAIFPNIAVQNPSRMLNRRIKVIVGIRYCDVSRIESILTAMRVMLQEHPEIDQKQTLFVNLQDLGPSSLEILVYTFTKTTQWVKYQGIREDVLLRLLRIVEAHGGQCAFPTTTLDFSEERIDIQNSEIRHGE</sequence>
<evidence type="ECO:0000256" key="5">
    <source>
        <dbReference type="ARBA" id="ARBA00022989"/>
    </source>
</evidence>
<protein>
    <submittedName>
        <fullName evidence="10">MscS family inner membrane protein YnaI</fullName>
    </submittedName>
</protein>
<evidence type="ECO:0000256" key="4">
    <source>
        <dbReference type="ARBA" id="ARBA00022692"/>
    </source>
</evidence>
<dbReference type="Pfam" id="PF21088">
    <property type="entry name" value="MS_channel_1st"/>
    <property type="match status" value="1"/>
</dbReference>
<dbReference type="SUPFAM" id="SSF82861">
    <property type="entry name" value="Mechanosensitive channel protein MscS (YggB), transmembrane region"/>
    <property type="match status" value="1"/>
</dbReference>
<dbReference type="InterPro" id="IPR006685">
    <property type="entry name" value="MscS_channel_2nd"/>
</dbReference>
<evidence type="ECO:0000256" key="6">
    <source>
        <dbReference type="ARBA" id="ARBA00023136"/>
    </source>
</evidence>
<dbReference type="Gene3D" id="1.10.287.1260">
    <property type="match status" value="1"/>
</dbReference>
<feature type="domain" description="Mechanosensitive ion channel transmembrane helices 2/3" evidence="8">
    <location>
        <begin position="145"/>
        <end position="185"/>
    </location>
</feature>
<dbReference type="EMBL" id="CP038908">
    <property type="protein sequence ID" value="QGO05528.1"/>
    <property type="molecule type" value="Genomic_DNA"/>
</dbReference>
<comment type="subcellular location">
    <subcellularLocation>
        <location evidence="1">Cell membrane</location>
        <topology evidence="1">Multi-pass membrane protein</topology>
    </subcellularLocation>
</comment>
<keyword evidence="3" id="KW-1003">Cell membrane</keyword>
<comment type="similarity">
    <text evidence="2">Belongs to the MscS (TC 1.A.23) family.</text>
</comment>
<name>A0A9Q5VDF4_PISSA</name>
<reference evidence="10 11" key="1">
    <citation type="submission" date="2019-04" db="EMBL/GenBank/DDBJ databases">
        <title>Complete genome sequencing of Piscirickettsia salmonis strain Psal-009.</title>
        <authorList>
            <person name="Schober I."/>
            <person name="Bunk B."/>
            <person name="Sproer C."/>
            <person name="Carril G.P."/>
            <person name="Riedel T."/>
            <person name="Flores-Herrera P.A."/>
            <person name="Nourdin-Galindo G."/>
            <person name="Marshall S.H."/>
            <person name="Overmann J."/>
        </authorList>
    </citation>
    <scope>NUCLEOTIDE SEQUENCE [LARGE SCALE GENOMIC DNA]</scope>
    <source>
        <strain evidence="10 11">Psal-009</strain>
    </source>
</reference>
<dbReference type="Pfam" id="PF24956">
    <property type="entry name" value="Msl2-3_C"/>
    <property type="match status" value="1"/>
</dbReference>
<feature type="domain" description="Mechanosensitive ion channel protein 2/3 C-terminal" evidence="9">
    <location>
        <begin position="260"/>
        <end position="341"/>
    </location>
</feature>
<dbReference type="SUPFAM" id="SSF82689">
    <property type="entry name" value="Mechanosensitive channel protein MscS (YggB), C-terminal domain"/>
    <property type="match status" value="1"/>
</dbReference>
<dbReference type="InterPro" id="IPR045042">
    <property type="entry name" value="YnaI-like"/>
</dbReference>
<dbReference type="Gene3D" id="2.30.30.60">
    <property type="match status" value="1"/>
</dbReference>
<dbReference type="GO" id="GO:0008381">
    <property type="term" value="F:mechanosensitive monoatomic ion channel activity"/>
    <property type="evidence" value="ECO:0007669"/>
    <property type="project" value="UniProtKB-ARBA"/>
</dbReference>
<evidence type="ECO:0000313" key="10">
    <source>
        <dbReference type="EMBL" id="QGO05528.1"/>
    </source>
</evidence>
<organism evidence="10 11">
    <name type="scientific">Piscirickettsia salmonis</name>
    <dbReference type="NCBI Taxonomy" id="1238"/>
    <lineage>
        <taxon>Bacteria</taxon>
        <taxon>Pseudomonadati</taxon>
        <taxon>Pseudomonadota</taxon>
        <taxon>Gammaproteobacteria</taxon>
        <taxon>Thiotrichales</taxon>
        <taxon>Piscirickettsiaceae</taxon>
        <taxon>Piscirickettsia</taxon>
    </lineage>
</organism>
<dbReference type="InterPro" id="IPR011014">
    <property type="entry name" value="MscS_channel_TM-2"/>
</dbReference>
<dbReference type="InterPro" id="IPR011066">
    <property type="entry name" value="MscS_channel_C_sf"/>
</dbReference>
<feature type="domain" description="Mechanosensitive ion channel MscS" evidence="7">
    <location>
        <begin position="186"/>
        <end position="255"/>
    </location>
</feature>
<dbReference type="Pfam" id="PF00924">
    <property type="entry name" value="MS_channel_2nd"/>
    <property type="match status" value="1"/>
</dbReference>
<evidence type="ECO:0000259" key="8">
    <source>
        <dbReference type="Pfam" id="PF21088"/>
    </source>
</evidence>
<keyword evidence="6" id="KW-0472">Membrane</keyword>
<dbReference type="Gene3D" id="3.30.70.100">
    <property type="match status" value="1"/>
</dbReference>
<accession>A0A9Q5VDF4</accession>
<dbReference type="InterPro" id="IPR049142">
    <property type="entry name" value="MS_channel_1st"/>
</dbReference>
<dbReference type="GO" id="GO:0005886">
    <property type="term" value="C:plasma membrane"/>
    <property type="evidence" value="ECO:0007669"/>
    <property type="project" value="UniProtKB-SubCell"/>
</dbReference>
<evidence type="ECO:0000313" key="11">
    <source>
        <dbReference type="Proteomes" id="UP000422232"/>
    </source>
</evidence>
<dbReference type="PANTHER" id="PTHR43634:SF2">
    <property type="entry name" value="LOW CONDUCTANCE MECHANOSENSITIVE CHANNEL YNAI"/>
    <property type="match status" value="1"/>
</dbReference>
<evidence type="ECO:0000256" key="1">
    <source>
        <dbReference type="ARBA" id="ARBA00004651"/>
    </source>
</evidence>
<dbReference type="InterPro" id="IPR010920">
    <property type="entry name" value="LSM_dom_sf"/>
</dbReference>
<evidence type="ECO:0000259" key="9">
    <source>
        <dbReference type="Pfam" id="PF24956"/>
    </source>
</evidence>
<dbReference type="PANTHER" id="PTHR43634">
    <property type="entry name" value="OW CONDUCTANCE MECHANOSENSITIVE CHANNEL"/>
    <property type="match status" value="1"/>
</dbReference>
<dbReference type="InterPro" id="IPR056876">
    <property type="entry name" value="Msl2-3_C"/>
</dbReference>